<dbReference type="OMA" id="ISFCCIN"/>
<feature type="compositionally biased region" description="Pro residues" evidence="2">
    <location>
        <begin position="61"/>
        <end position="70"/>
    </location>
</feature>
<feature type="compositionally biased region" description="Pro residues" evidence="2">
    <location>
        <begin position="196"/>
        <end position="214"/>
    </location>
</feature>
<dbReference type="PANTHER" id="PTHR14038">
    <property type="entry name" value="BAT2 HLA-B-ASSOCIATED TRANSCRIPT 2"/>
    <property type="match status" value="1"/>
</dbReference>
<evidence type="ECO:0000313" key="5">
    <source>
        <dbReference type="Proteomes" id="UP000007303"/>
    </source>
</evidence>
<name>H3CFB2_TETNG</name>
<feature type="region of interest" description="Disordered" evidence="2">
    <location>
        <begin position="369"/>
        <end position="607"/>
    </location>
</feature>
<evidence type="ECO:0000313" key="4">
    <source>
        <dbReference type="Ensembl" id="ENSTNIP00000006936.1"/>
    </source>
</evidence>
<dbReference type="AlphaFoldDB" id="H3CFB2"/>
<feature type="region of interest" description="Disordered" evidence="2">
    <location>
        <begin position="284"/>
        <end position="354"/>
    </location>
</feature>
<dbReference type="GO" id="GO:0030154">
    <property type="term" value="P:cell differentiation"/>
    <property type="evidence" value="ECO:0007669"/>
    <property type="project" value="TreeGrafter"/>
</dbReference>
<dbReference type="Pfam" id="PF07001">
    <property type="entry name" value="BAT2_N"/>
    <property type="match status" value="1"/>
</dbReference>
<organism evidence="4 5">
    <name type="scientific">Tetraodon nigroviridis</name>
    <name type="common">Spotted green pufferfish</name>
    <name type="synonym">Chelonodon nigroviridis</name>
    <dbReference type="NCBI Taxonomy" id="99883"/>
    <lineage>
        <taxon>Eukaryota</taxon>
        <taxon>Metazoa</taxon>
        <taxon>Chordata</taxon>
        <taxon>Craniata</taxon>
        <taxon>Vertebrata</taxon>
        <taxon>Euteleostomi</taxon>
        <taxon>Actinopterygii</taxon>
        <taxon>Neopterygii</taxon>
        <taxon>Teleostei</taxon>
        <taxon>Neoteleostei</taxon>
        <taxon>Acanthomorphata</taxon>
        <taxon>Eupercaria</taxon>
        <taxon>Tetraodontiformes</taxon>
        <taxon>Tetradontoidea</taxon>
        <taxon>Tetraodontidae</taxon>
        <taxon>Tetraodon</taxon>
    </lineage>
</organism>
<accession>H3CFB2</accession>
<proteinExistence type="predicted"/>
<dbReference type="InParanoid" id="H3CFB2"/>
<dbReference type="Proteomes" id="UP000007303">
    <property type="component" value="Unassembled WGS sequence"/>
</dbReference>
<dbReference type="STRING" id="99883.ENSTNIP00000006936"/>
<feature type="compositionally biased region" description="Polar residues" evidence="2">
    <location>
        <begin position="44"/>
        <end position="53"/>
    </location>
</feature>
<feature type="compositionally biased region" description="Acidic residues" evidence="2">
    <location>
        <begin position="291"/>
        <end position="302"/>
    </location>
</feature>
<feature type="compositionally biased region" description="Polar residues" evidence="2">
    <location>
        <begin position="314"/>
        <end position="334"/>
    </location>
</feature>
<feature type="compositionally biased region" description="Basic and acidic residues" evidence="2">
    <location>
        <begin position="419"/>
        <end position="446"/>
    </location>
</feature>
<reference evidence="4" key="2">
    <citation type="submission" date="2025-08" db="UniProtKB">
        <authorList>
            <consortium name="Ensembl"/>
        </authorList>
    </citation>
    <scope>IDENTIFICATION</scope>
</reference>
<feature type="compositionally biased region" description="Pro residues" evidence="2">
    <location>
        <begin position="490"/>
        <end position="506"/>
    </location>
</feature>
<keyword evidence="1" id="KW-0597">Phosphoprotein</keyword>
<protein>
    <recommendedName>
        <fullName evidence="3">BAT2 N-terminal domain-containing protein</fullName>
    </recommendedName>
</protein>
<dbReference type="PANTHER" id="PTHR14038:SF5">
    <property type="entry name" value="PROTEIN PRRC2A"/>
    <property type="match status" value="1"/>
</dbReference>
<dbReference type="InterPro" id="IPR009738">
    <property type="entry name" value="BAT2_N"/>
</dbReference>
<feature type="compositionally biased region" description="Polar residues" evidence="2">
    <location>
        <begin position="595"/>
        <end position="607"/>
    </location>
</feature>
<reference evidence="5" key="1">
    <citation type="journal article" date="2004" name="Nature">
        <title>Genome duplication in the teleost fish Tetraodon nigroviridis reveals the early vertebrate proto-karyotype.</title>
        <authorList>
            <person name="Jaillon O."/>
            <person name="Aury J.-M."/>
            <person name="Brunet F."/>
            <person name="Petit J.-L."/>
            <person name="Stange-Thomann N."/>
            <person name="Mauceli E."/>
            <person name="Bouneau L."/>
            <person name="Fischer C."/>
            <person name="Ozouf-Costaz C."/>
            <person name="Bernot A."/>
            <person name="Nicaud S."/>
            <person name="Jaffe D."/>
            <person name="Fisher S."/>
            <person name="Lutfalla G."/>
            <person name="Dossat C."/>
            <person name="Segurens B."/>
            <person name="Dasilva C."/>
            <person name="Salanoubat M."/>
            <person name="Levy M."/>
            <person name="Boudet N."/>
            <person name="Castellano S."/>
            <person name="Anthouard V."/>
            <person name="Jubin C."/>
            <person name="Castelli V."/>
            <person name="Katinka M."/>
            <person name="Vacherie B."/>
            <person name="Biemont C."/>
            <person name="Skalli Z."/>
            <person name="Cattolico L."/>
            <person name="Poulain J."/>
            <person name="De Berardinis V."/>
            <person name="Cruaud C."/>
            <person name="Duprat S."/>
            <person name="Brottier P."/>
            <person name="Coutanceau J.-P."/>
            <person name="Gouzy J."/>
            <person name="Parra G."/>
            <person name="Lardier G."/>
            <person name="Chapple C."/>
            <person name="McKernan K.J."/>
            <person name="McEwan P."/>
            <person name="Bosak S."/>
            <person name="Kellis M."/>
            <person name="Volff J.-N."/>
            <person name="Guigo R."/>
            <person name="Zody M.C."/>
            <person name="Mesirov J."/>
            <person name="Lindblad-Toh K."/>
            <person name="Birren B."/>
            <person name="Nusbaum C."/>
            <person name="Kahn D."/>
            <person name="Robinson-Rechavi M."/>
            <person name="Laudet V."/>
            <person name="Schachter V."/>
            <person name="Quetier F."/>
            <person name="Saurin W."/>
            <person name="Scarpelli C."/>
            <person name="Wincker P."/>
            <person name="Lander E.S."/>
            <person name="Weissenbach J."/>
            <person name="Roest Crollius H."/>
        </authorList>
    </citation>
    <scope>NUCLEOTIDE SEQUENCE [LARGE SCALE GENOMIC DNA]</scope>
</reference>
<keyword evidence="5" id="KW-1185">Reference proteome</keyword>
<dbReference type="InterPro" id="IPR033184">
    <property type="entry name" value="PRRC2"/>
</dbReference>
<sequence>MPPPANLPSLKAENKGNDPNVSLVPKDGTGWASKQEQADPKSTDPLSTPQPELQQSAASPTPAPTRPRTPPAVAQPSTQAAGVRSWAQASVTHGIQGDGGKGSNQPSPFSREEFPTLQAAGDQDKAGKEQGTVDQWYGPGPSLRPQNVTSWRDGGGRAMAPTLSGEGAVDGGSGGNLVMDGAAGVPTPNSQSHGPPRIPPAGNPVLPLPQPPVGPGFSRGQSGPDNRPQGGTRDACGEVVKRPSILKQDDLKELDELDHDGDEGWAALMVLLFQGAHEEIDYSAKLKFSDDEGDEEGEEEQTESNNDSREQQRSQDVPPSGSRSRASDSKAQPPSSKPGWAEEGGSGWQGGPSNYQVEILHCSHAASNQLQRAAGGVAPSQPGLLAHGSQGDDEDETWRQRRKQSSTEISAAVERARRRREEEERRMEEERRAACAEKLKRLDEKQQQQQSTSLGVGGSSSKSPSLDGNSTTATAGSASPSISVSSPNVSQPPSPCVDPEEPPPFAGQPASNPLISERQRGSSNSSYDSSAGKPLPGETKDETVGCTHVRAGSGNERGVDQVKTETTGTGASRQAGGPPSQGYSKYQKSLPPRFQRQQQVKINKSSG</sequence>
<evidence type="ECO:0000259" key="3">
    <source>
        <dbReference type="Pfam" id="PF07001"/>
    </source>
</evidence>
<feature type="compositionally biased region" description="Polar residues" evidence="2">
    <location>
        <begin position="447"/>
        <end position="469"/>
    </location>
</feature>
<dbReference type="GeneTree" id="ENSGT00940000171167"/>
<evidence type="ECO:0000256" key="1">
    <source>
        <dbReference type="ARBA" id="ARBA00022553"/>
    </source>
</evidence>
<dbReference type="HOGENOM" id="CLU_449738_0_0_1"/>
<evidence type="ECO:0000256" key="2">
    <source>
        <dbReference type="SAM" id="MobiDB-lite"/>
    </source>
</evidence>
<feature type="compositionally biased region" description="Low complexity" evidence="2">
    <location>
        <begin position="470"/>
        <end position="489"/>
    </location>
</feature>
<reference evidence="4" key="3">
    <citation type="submission" date="2025-09" db="UniProtKB">
        <authorList>
            <consortium name="Ensembl"/>
        </authorList>
    </citation>
    <scope>IDENTIFICATION</scope>
</reference>
<dbReference type="Ensembl" id="ENSTNIT00000007090.1">
    <property type="protein sequence ID" value="ENSTNIP00000006936.1"/>
    <property type="gene ID" value="ENSTNIG00000004307.1"/>
</dbReference>
<feature type="domain" description="BAT2 N-terminal" evidence="3">
    <location>
        <begin position="3"/>
        <end position="130"/>
    </location>
</feature>
<feature type="compositionally biased region" description="Basic and acidic residues" evidence="2">
    <location>
        <begin position="235"/>
        <end position="251"/>
    </location>
</feature>
<dbReference type="SMR" id="H3CFB2"/>
<feature type="region of interest" description="Disordered" evidence="2">
    <location>
        <begin position="1"/>
        <end position="253"/>
    </location>
</feature>